<organism evidence="2 3">
    <name type="scientific">Aristolochia fimbriata</name>
    <name type="common">White veined hardy Dutchman's pipe vine</name>
    <dbReference type="NCBI Taxonomy" id="158543"/>
    <lineage>
        <taxon>Eukaryota</taxon>
        <taxon>Viridiplantae</taxon>
        <taxon>Streptophyta</taxon>
        <taxon>Embryophyta</taxon>
        <taxon>Tracheophyta</taxon>
        <taxon>Spermatophyta</taxon>
        <taxon>Magnoliopsida</taxon>
        <taxon>Magnoliidae</taxon>
        <taxon>Piperales</taxon>
        <taxon>Aristolochiaceae</taxon>
        <taxon>Aristolochia</taxon>
    </lineage>
</organism>
<name>A0AAV7F7X5_ARIFI</name>
<accession>A0AAV7F7X5</accession>
<gene>
    <name evidence="2" type="ORF">H6P81_001557</name>
</gene>
<dbReference type="Proteomes" id="UP000825729">
    <property type="component" value="Unassembled WGS sequence"/>
</dbReference>
<feature type="region of interest" description="Disordered" evidence="1">
    <location>
        <begin position="237"/>
        <end position="260"/>
    </location>
</feature>
<comment type="caution">
    <text evidence="2">The sequence shown here is derived from an EMBL/GenBank/DDBJ whole genome shotgun (WGS) entry which is preliminary data.</text>
</comment>
<protein>
    <submittedName>
        <fullName evidence="2">Uncharacterized protein</fullName>
    </submittedName>
</protein>
<proteinExistence type="predicted"/>
<evidence type="ECO:0000256" key="1">
    <source>
        <dbReference type="SAM" id="MobiDB-lite"/>
    </source>
</evidence>
<dbReference type="EMBL" id="JAINDJ010000002">
    <property type="protein sequence ID" value="KAG9457049.1"/>
    <property type="molecule type" value="Genomic_DNA"/>
</dbReference>
<evidence type="ECO:0000313" key="2">
    <source>
        <dbReference type="EMBL" id="KAG9457049.1"/>
    </source>
</evidence>
<feature type="compositionally biased region" description="Basic and acidic residues" evidence="1">
    <location>
        <begin position="18"/>
        <end position="30"/>
    </location>
</feature>
<dbReference type="AlphaFoldDB" id="A0AAV7F7X5"/>
<feature type="region of interest" description="Disordered" evidence="1">
    <location>
        <begin position="1"/>
        <end position="47"/>
    </location>
</feature>
<keyword evidence="3" id="KW-1185">Reference proteome</keyword>
<sequence>MPSQFLRNYVTAPRTRPGRRDRSRVAKTERGSPSATEVGPTVGTTTRSTDVRTIGGIVMWTRCRVRVLFFKSVPASCVAPPRFKDHRVKSQPVKAQDEWVARDSGSRARLFEEIRLRIFGAPAAGLRCGGAKAAGFTVKATGDLLRRTTCGFRAPHIQAGPANSVVSPLYPSASPLPCRSFRCIERGPKSHFLLLTARSRDPLQAVKRTLELPFRPRLTSGVTEKDGGSRVISFGLTELGHPHNSAPEFQKRSVARKADS</sequence>
<reference evidence="2 3" key="1">
    <citation type="submission" date="2021-07" db="EMBL/GenBank/DDBJ databases">
        <title>The Aristolochia fimbriata genome: insights into angiosperm evolution, floral development and chemical biosynthesis.</title>
        <authorList>
            <person name="Jiao Y."/>
        </authorList>
    </citation>
    <scope>NUCLEOTIDE SEQUENCE [LARGE SCALE GENOMIC DNA]</scope>
    <source>
        <strain evidence="2">IBCAS-2021</strain>
        <tissue evidence="2">Leaf</tissue>
    </source>
</reference>
<evidence type="ECO:0000313" key="3">
    <source>
        <dbReference type="Proteomes" id="UP000825729"/>
    </source>
</evidence>